<reference evidence="1" key="1">
    <citation type="submission" date="2014-09" db="EMBL/GenBank/DDBJ databases">
        <authorList>
            <person name="Magalhaes I.L.F."/>
            <person name="Oliveira U."/>
            <person name="Santos F.R."/>
            <person name="Vidigal T.H.D.A."/>
            <person name="Brescovit A.D."/>
            <person name="Santos A.J."/>
        </authorList>
    </citation>
    <scope>NUCLEOTIDE SEQUENCE</scope>
    <source>
        <tissue evidence="1">Shoot tissue taken approximately 20 cm above the soil surface</tissue>
    </source>
</reference>
<dbReference type="EMBL" id="GBRH01229536">
    <property type="protein sequence ID" value="JAD68359.1"/>
    <property type="molecule type" value="Transcribed_RNA"/>
</dbReference>
<sequence length="23" mass="2681">MYDLEFKACTSAWVLLVFAKTPF</sequence>
<name>A0A0A9BWC2_ARUDO</name>
<reference evidence="1" key="2">
    <citation type="journal article" date="2015" name="Data Brief">
        <title>Shoot transcriptome of the giant reed, Arundo donax.</title>
        <authorList>
            <person name="Barrero R.A."/>
            <person name="Guerrero F.D."/>
            <person name="Moolhuijzen P."/>
            <person name="Goolsby J.A."/>
            <person name="Tidwell J."/>
            <person name="Bellgard S.E."/>
            <person name="Bellgard M.I."/>
        </authorList>
    </citation>
    <scope>NUCLEOTIDE SEQUENCE</scope>
    <source>
        <tissue evidence="1">Shoot tissue taken approximately 20 cm above the soil surface</tissue>
    </source>
</reference>
<accession>A0A0A9BWC2</accession>
<protein>
    <submittedName>
        <fullName evidence="1">Uncharacterized protein</fullName>
    </submittedName>
</protein>
<organism evidence="1">
    <name type="scientific">Arundo donax</name>
    <name type="common">Giant reed</name>
    <name type="synonym">Donax arundinaceus</name>
    <dbReference type="NCBI Taxonomy" id="35708"/>
    <lineage>
        <taxon>Eukaryota</taxon>
        <taxon>Viridiplantae</taxon>
        <taxon>Streptophyta</taxon>
        <taxon>Embryophyta</taxon>
        <taxon>Tracheophyta</taxon>
        <taxon>Spermatophyta</taxon>
        <taxon>Magnoliopsida</taxon>
        <taxon>Liliopsida</taxon>
        <taxon>Poales</taxon>
        <taxon>Poaceae</taxon>
        <taxon>PACMAD clade</taxon>
        <taxon>Arundinoideae</taxon>
        <taxon>Arundineae</taxon>
        <taxon>Arundo</taxon>
    </lineage>
</organism>
<evidence type="ECO:0000313" key="1">
    <source>
        <dbReference type="EMBL" id="JAD68359.1"/>
    </source>
</evidence>
<dbReference type="AlphaFoldDB" id="A0A0A9BWC2"/>
<proteinExistence type="predicted"/>